<name>A0A1V0DXM2_9CAUD</name>
<reference evidence="1 2" key="1">
    <citation type="submission" date="2017-02" db="EMBL/GenBank/DDBJ databases">
        <title>Characterization and complete genome sequence of Yersinia bacteriophage, fHe-Yen9-01.</title>
        <authorList>
            <person name="Jun J.W."/>
            <person name="Wicklund A."/>
            <person name="Skurnik M."/>
        </authorList>
    </citation>
    <scope>NUCLEOTIDE SEQUENCE [LARGE SCALE GENOMIC DNA]</scope>
</reference>
<proteinExistence type="predicted"/>
<sequence length="99" mass="11575">MNRYIMVDGPFKKVAFLSEHTIEELQDKSIVNSGEYRYITLLTKHGLGVQCLSNICFDRQIKAYPGFTKPTREILLWEHKQLKTYKSLSLCRNPYVTAF</sequence>
<keyword evidence="2" id="KW-1185">Reference proteome</keyword>
<evidence type="ECO:0000313" key="2">
    <source>
        <dbReference type="Proteomes" id="UP000222840"/>
    </source>
</evidence>
<evidence type="ECO:0000313" key="1">
    <source>
        <dbReference type="EMBL" id="ARB05906.1"/>
    </source>
</evidence>
<organism evidence="1 2">
    <name type="scientific">Yersinia phage fHe-Yen9-01</name>
    <dbReference type="NCBI Taxonomy" id="1965363"/>
    <lineage>
        <taxon>Viruses</taxon>
        <taxon>Duplodnaviria</taxon>
        <taxon>Heunggongvirae</taxon>
        <taxon>Uroviricota</taxon>
        <taxon>Caudoviricetes</taxon>
        <taxon>Pantevenvirales</taxon>
        <taxon>Straboviridae</taxon>
        <taxon>Tevenvirinae</taxon>
        <taxon>Tegunavirus</taxon>
        <taxon>Tegunavirus fheyen901</taxon>
    </lineage>
</organism>
<dbReference type="EMBL" id="KY593455">
    <property type="protein sequence ID" value="ARB05906.1"/>
    <property type="molecule type" value="Genomic_DNA"/>
</dbReference>
<protein>
    <submittedName>
        <fullName evidence="1">Uncharacterized protein</fullName>
    </submittedName>
</protein>
<dbReference type="Proteomes" id="UP000222840">
    <property type="component" value="Segment"/>
</dbReference>
<gene>
    <name evidence="1" type="ORF">fHeYen901_133</name>
</gene>
<accession>A0A1V0DXM2</accession>